<comment type="caution">
    <text evidence="5">The sequence shown here is derived from an EMBL/GenBank/DDBJ whole genome shotgun (WGS) entry which is preliminary data.</text>
</comment>
<dbReference type="InterPro" id="IPR017871">
    <property type="entry name" value="ABC_transporter-like_CS"/>
</dbReference>
<dbReference type="GO" id="GO:0015833">
    <property type="term" value="P:peptide transport"/>
    <property type="evidence" value="ECO:0007669"/>
    <property type="project" value="InterPro"/>
</dbReference>
<dbReference type="GO" id="GO:0016887">
    <property type="term" value="F:ATP hydrolysis activity"/>
    <property type="evidence" value="ECO:0007669"/>
    <property type="project" value="InterPro"/>
</dbReference>
<evidence type="ECO:0000259" key="4">
    <source>
        <dbReference type="PROSITE" id="PS50893"/>
    </source>
</evidence>
<name>A0A7V4TEJ1_9BACT</name>
<dbReference type="InterPro" id="IPR003593">
    <property type="entry name" value="AAA+_ATPase"/>
</dbReference>
<dbReference type="AlphaFoldDB" id="A0A7V4TEJ1"/>
<accession>A0A7V4TEJ1</accession>
<keyword evidence="1" id="KW-0813">Transport</keyword>
<dbReference type="PROSITE" id="PS00211">
    <property type="entry name" value="ABC_TRANSPORTER_1"/>
    <property type="match status" value="1"/>
</dbReference>
<dbReference type="GO" id="GO:0005524">
    <property type="term" value="F:ATP binding"/>
    <property type="evidence" value="ECO:0007669"/>
    <property type="project" value="UniProtKB-KW"/>
</dbReference>
<dbReference type="SUPFAM" id="SSF52540">
    <property type="entry name" value="P-loop containing nucleoside triphosphate hydrolases"/>
    <property type="match status" value="1"/>
</dbReference>
<feature type="domain" description="ABC transporter" evidence="4">
    <location>
        <begin position="5"/>
        <end position="262"/>
    </location>
</feature>
<protein>
    <submittedName>
        <fullName evidence="5">ABC transporter ATP-binding protein</fullName>
    </submittedName>
</protein>
<proteinExistence type="predicted"/>
<evidence type="ECO:0000256" key="3">
    <source>
        <dbReference type="ARBA" id="ARBA00022840"/>
    </source>
</evidence>
<evidence type="ECO:0000256" key="2">
    <source>
        <dbReference type="ARBA" id="ARBA00022741"/>
    </source>
</evidence>
<dbReference type="InterPro" id="IPR003439">
    <property type="entry name" value="ABC_transporter-like_ATP-bd"/>
</dbReference>
<dbReference type="PROSITE" id="PS50893">
    <property type="entry name" value="ABC_TRANSPORTER_2"/>
    <property type="match status" value="1"/>
</dbReference>
<dbReference type="PANTHER" id="PTHR43067">
    <property type="entry name" value="OLIGOPEPTIDE/DIPEPTIDE ABC TRANSPORTER, ATPASE SUBUNIT"/>
    <property type="match status" value="1"/>
</dbReference>
<dbReference type="Pfam" id="PF08352">
    <property type="entry name" value="oligo_HPY"/>
    <property type="match status" value="1"/>
</dbReference>
<dbReference type="InterPro" id="IPR013563">
    <property type="entry name" value="Oligopep_ABC_C"/>
</dbReference>
<dbReference type="Gene3D" id="3.40.50.300">
    <property type="entry name" value="P-loop containing nucleotide triphosphate hydrolases"/>
    <property type="match status" value="1"/>
</dbReference>
<keyword evidence="2" id="KW-0547">Nucleotide-binding</keyword>
<sequence>MNLLLRLENLKAGYLLRSPNGCKIVPAVDGVSLDVLNNEIYGIAGESGSGKSTLLKAVFVTAVEPPLRIFGGKVYYYPWGREVNIFALPESEKKRLAWQYISYIPQGSMSIFNPIRRIKATFLDFFRSHVEGREDELLKMTREHIRTLGLGPEVLDAYPHQLSGGMRQRLAIALATLLKPKVILADEPTTALDVVAQKAVIQLLKEIQKESHNTVVLVTHDMGVHANITTRMAIMYAGRIVEEGPTQDIFKEPLHPYTKYLIDSLPRIGDKQVREGVPGNPPSFLNLPAGCAFHPRCPYALELCKKETPSLVSVGAERKVACWLRSGR</sequence>
<dbReference type="PANTHER" id="PTHR43067:SF3">
    <property type="entry name" value="MALTOSE ABC TRANSPORTER, ATP-BINDING PROTEIN"/>
    <property type="match status" value="1"/>
</dbReference>
<evidence type="ECO:0000256" key="1">
    <source>
        <dbReference type="ARBA" id="ARBA00022448"/>
    </source>
</evidence>
<organism evidence="5">
    <name type="scientific">Candidatus Caldatribacterium saccharofermentans</name>
    <dbReference type="NCBI Taxonomy" id="1454753"/>
    <lineage>
        <taxon>Bacteria</taxon>
        <taxon>Pseudomonadati</taxon>
        <taxon>Atribacterota</taxon>
        <taxon>Atribacteria</taxon>
        <taxon>Atribacterales</taxon>
        <taxon>Candidatus Caldatribacteriaceae</taxon>
        <taxon>Candidatus Caldatribacterium</taxon>
    </lineage>
</organism>
<reference evidence="5" key="1">
    <citation type="journal article" date="2020" name="mSystems">
        <title>Genome- and Community-Level Interaction Insights into Carbon Utilization and Element Cycling Functions of Hydrothermarchaeota in Hydrothermal Sediment.</title>
        <authorList>
            <person name="Zhou Z."/>
            <person name="Liu Y."/>
            <person name="Xu W."/>
            <person name="Pan J."/>
            <person name="Luo Z.H."/>
            <person name="Li M."/>
        </authorList>
    </citation>
    <scope>NUCLEOTIDE SEQUENCE [LARGE SCALE GENOMIC DNA]</scope>
    <source>
        <strain evidence="5">SpSt-82</strain>
    </source>
</reference>
<dbReference type="NCBIfam" id="TIGR01727">
    <property type="entry name" value="oligo_HPY"/>
    <property type="match status" value="1"/>
</dbReference>
<dbReference type="InterPro" id="IPR027417">
    <property type="entry name" value="P-loop_NTPase"/>
</dbReference>
<dbReference type="SMART" id="SM00382">
    <property type="entry name" value="AAA"/>
    <property type="match status" value="1"/>
</dbReference>
<dbReference type="EMBL" id="DTIY01000006">
    <property type="protein sequence ID" value="HGY38362.1"/>
    <property type="molecule type" value="Genomic_DNA"/>
</dbReference>
<dbReference type="CDD" id="cd03257">
    <property type="entry name" value="ABC_NikE_OppD_transporters"/>
    <property type="match status" value="1"/>
</dbReference>
<evidence type="ECO:0000313" key="5">
    <source>
        <dbReference type="EMBL" id="HGY38362.1"/>
    </source>
</evidence>
<dbReference type="Pfam" id="PF00005">
    <property type="entry name" value="ABC_tran"/>
    <property type="match status" value="1"/>
</dbReference>
<keyword evidence="3 5" id="KW-0067">ATP-binding</keyword>
<gene>
    <name evidence="5" type="ORF">ENW11_00905</name>
</gene>